<feature type="domain" description="4Fe-4S ferredoxin-type" evidence="6">
    <location>
        <begin position="589"/>
        <end position="618"/>
    </location>
</feature>
<dbReference type="SUPFAM" id="SSF52833">
    <property type="entry name" value="Thioredoxin-like"/>
    <property type="match status" value="1"/>
</dbReference>
<sequence>MNRLRSIDDLGTLREKLYLEYEQAETSSIKVCCGTGCSAAGGLEVAEAFSKEIEKQGRNIQVVGTGCQGWCEKGPLVLLEPQDIFYQRVTPFDVPQIMDLTISRGRAIERFFYPRSDTGERIRRREDIPFYQKQLRIILRNCGRINPTSIYDYIRVGGYEALTRVLSSMSPEEVIDTIKKSQLRGRGGAGFSTGVKWELCRAQKGKVKYLICNGDEGDPGAFMDRSVLEGDPHSVIEGMIIAAYAIGHVSEGFIYVRAEYPLAVTNLGLALYQAEQLGLLGKDILGSGFDFSIEIKRGAGAFVCGESTAMMYSIEGRRGMPRQTPPRSVEAGLWDKPTVLNNVKTFANVPVIINRGADWYASIGTERSKGTQVFALTGKVKNTGLIELPMGTTIREIVYDIGEGILDDKRCKAAQIGGPSGGCIPEELFDTPIDFDSLQSIGAMMGSGGLVVMDESDCMVEIARFFLSFTQKESCGKCPPCRIGTYLMLETLNRIVEGNGKPGDIEFLEDMGNMIKATSLCGLGQSAPNPVLTSIRYFRDEYEAHIEDKYCPTKACKALGTYRIVNEACILCGMCEEVCEKEAVVSERQRYYIDEADCDRCGRCLQVCPVDCILYRGQPVSAEIVGTESSLAPSSKENR</sequence>
<keyword evidence="5" id="KW-0411">Iron-sulfur</keyword>
<dbReference type="EMBL" id="BLSD01000014">
    <property type="protein sequence ID" value="GFP38743.1"/>
    <property type="molecule type" value="Genomic_DNA"/>
</dbReference>
<evidence type="ECO:0000313" key="8">
    <source>
        <dbReference type="EMBL" id="GFP36522.1"/>
    </source>
</evidence>
<dbReference type="Proteomes" id="UP000574717">
    <property type="component" value="Unassembled WGS sequence"/>
</dbReference>
<dbReference type="Gene3D" id="3.30.70.20">
    <property type="match status" value="1"/>
</dbReference>
<reference evidence="10 11" key="1">
    <citation type="journal article" date="2020" name="Front. Microbiol.">
        <title>Single-cell genomics of novel Actinobacteria with the Wood-Ljungdahl pathway discovered in a serpentinizing system.</title>
        <authorList>
            <person name="Merino N."/>
            <person name="Kawai M."/>
            <person name="Boyd E.S."/>
            <person name="Colman D.R."/>
            <person name="McGlynn S.E."/>
            <person name="Nealson K.H."/>
            <person name="Kurokawa K."/>
            <person name="Hongoh Y."/>
        </authorList>
    </citation>
    <scope>NUCLEOTIDE SEQUENCE [LARGE SCALE GENOMIC DNA]</scope>
    <source>
        <strain evidence="7 12">S03</strain>
        <strain evidence="8 10">S44</strain>
        <strain evidence="9 11">S47</strain>
    </source>
</reference>
<dbReference type="Gene3D" id="3.40.30.10">
    <property type="entry name" value="Glutaredoxin"/>
    <property type="match status" value="1"/>
</dbReference>
<dbReference type="PROSITE" id="PS00645">
    <property type="entry name" value="COMPLEX1_51K_2"/>
    <property type="match status" value="1"/>
</dbReference>
<dbReference type="InterPro" id="IPR017900">
    <property type="entry name" value="4Fe4S_Fe_S_CS"/>
</dbReference>
<dbReference type="InterPro" id="IPR011538">
    <property type="entry name" value="Nuo51_FMN-bd"/>
</dbReference>
<name>A0A6V8PV90_9ACTN</name>
<dbReference type="InterPro" id="IPR017896">
    <property type="entry name" value="4Fe4S_Fe-S-bd"/>
</dbReference>
<dbReference type="PROSITE" id="PS51379">
    <property type="entry name" value="4FE4S_FER_2"/>
    <property type="match status" value="2"/>
</dbReference>
<dbReference type="GO" id="GO:0051539">
    <property type="term" value="F:4 iron, 4 sulfur cluster binding"/>
    <property type="evidence" value="ECO:0007669"/>
    <property type="project" value="UniProtKB-KW"/>
</dbReference>
<evidence type="ECO:0000256" key="2">
    <source>
        <dbReference type="ARBA" id="ARBA00022485"/>
    </source>
</evidence>
<dbReference type="Pfam" id="PF01512">
    <property type="entry name" value="Complex1_51K"/>
    <property type="match status" value="1"/>
</dbReference>
<dbReference type="InterPro" id="IPR037207">
    <property type="entry name" value="Nuop51_4Fe4S-bd_sf"/>
</dbReference>
<evidence type="ECO:0000259" key="6">
    <source>
        <dbReference type="PROSITE" id="PS51379"/>
    </source>
</evidence>
<dbReference type="Pfam" id="PF01257">
    <property type="entry name" value="2Fe-2S_thioredx"/>
    <property type="match status" value="1"/>
</dbReference>
<dbReference type="PANTHER" id="PTHR43578">
    <property type="entry name" value="NADH-QUINONE OXIDOREDUCTASE SUBUNIT F"/>
    <property type="match status" value="1"/>
</dbReference>
<dbReference type="GO" id="GO:0008137">
    <property type="term" value="F:NADH dehydrogenase (ubiquinone) activity"/>
    <property type="evidence" value="ECO:0007669"/>
    <property type="project" value="InterPro"/>
</dbReference>
<dbReference type="SUPFAM" id="SSF54862">
    <property type="entry name" value="4Fe-4S ferredoxins"/>
    <property type="match status" value="1"/>
</dbReference>
<dbReference type="FunFam" id="1.20.1440.230:FF:000001">
    <property type="entry name" value="Mitochondrial NADH dehydrogenase flavoprotein 1"/>
    <property type="match status" value="1"/>
</dbReference>
<dbReference type="PANTHER" id="PTHR43578:SF3">
    <property type="entry name" value="NADH-QUINONE OXIDOREDUCTASE SUBUNIT F"/>
    <property type="match status" value="1"/>
</dbReference>
<dbReference type="Pfam" id="PF10589">
    <property type="entry name" value="NADH_4Fe-4S"/>
    <property type="match status" value="1"/>
</dbReference>
<evidence type="ECO:0000313" key="10">
    <source>
        <dbReference type="Proteomes" id="UP000561271"/>
    </source>
</evidence>
<evidence type="ECO:0000256" key="4">
    <source>
        <dbReference type="ARBA" id="ARBA00023004"/>
    </source>
</evidence>
<comment type="caution">
    <text evidence="8">The sequence shown here is derived from an EMBL/GenBank/DDBJ whole genome shotgun (WGS) entry which is preliminary data.</text>
</comment>
<dbReference type="Gene3D" id="1.20.1440.230">
    <property type="entry name" value="NADH-ubiquinone oxidoreductase 51kDa subunit, iron-sulphur binding domain"/>
    <property type="match status" value="1"/>
</dbReference>
<feature type="domain" description="4Fe-4S ferredoxin-type" evidence="6">
    <location>
        <begin position="560"/>
        <end position="588"/>
    </location>
</feature>
<evidence type="ECO:0000313" key="9">
    <source>
        <dbReference type="EMBL" id="GFP38743.1"/>
    </source>
</evidence>
<dbReference type="RefSeq" id="WP_176230863.1">
    <property type="nucleotide sequence ID" value="NZ_BLRU01000054.1"/>
</dbReference>
<dbReference type="Proteomes" id="UP000561271">
    <property type="component" value="Unassembled WGS sequence"/>
</dbReference>
<dbReference type="SUPFAM" id="SSF140490">
    <property type="entry name" value="Nqo1C-terminal domain-like"/>
    <property type="match status" value="1"/>
</dbReference>
<dbReference type="FunFam" id="3.40.50.11540:FF:000001">
    <property type="entry name" value="NADH dehydrogenase [ubiquinone] flavoprotein 1, mitochondrial"/>
    <property type="match status" value="1"/>
</dbReference>
<dbReference type="Gene3D" id="3.10.20.600">
    <property type="match status" value="1"/>
</dbReference>
<dbReference type="AlphaFoldDB" id="A0A6V8PV90"/>
<keyword evidence="4" id="KW-0408">Iron</keyword>
<dbReference type="PROSITE" id="PS00198">
    <property type="entry name" value="4FE4S_FER_1"/>
    <property type="match status" value="1"/>
</dbReference>
<gene>
    <name evidence="7" type="ORF">HKBW3S03_00766</name>
    <name evidence="8" type="ORF">HKBW3S44_00205</name>
    <name evidence="9" type="ORF">HKBW3S47_00444</name>
</gene>
<dbReference type="InterPro" id="IPR001949">
    <property type="entry name" value="NADH-UbQ_OxRdtase_51kDa_CS"/>
</dbReference>
<keyword evidence="3" id="KW-0479">Metal-binding</keyword>
<evidence type="ECO:0000313" key="7">
    <source>
        <dbReference type="EMBL" id="GFP19261.1"/>
    </source>
</evidence>
<dbReference type="Proteomes" id="UP000569018">
    <property type="component" value="Unassembled WGS sequence"/>
</dbReference>
<dbReference type="GO" id="GO:0046872">
    <property type="term" value="F:metal ion binding"/>
    <property type="evidence" value="ECO:0007669"/>
    <property type="project" value="UniProtKB-KW"/>
</dbReference>
<dbReference type="InterPro" id="IPR037225">
    <property type="entry name" value="Nuo51_FMN-bd_sf"/>
</dbReference>
<evidence type="ECO:0000256" key="1">
    <source>
        <dbReference type="ARBA" id="ARBA00007523"/>
    </source>
</evidence>
<dbReference type="SUPFAM" id="SSF142019">
    <property type="entry name" value="Nqo1 FMN-binding domain-like"/>
    <property type="match status" value="1"/>
</dbReference>
<dbReference type="InterPro" id="IPR036249">
    <property type="entry name" value="Thioredoxin-like_sf"/>
</dbReference>
<evidence type="ECO:0000256" key="5">
    <source>
        <dbReference type="ARBA" id="ARBA00023014"/>
    </source>
</evidence>
<evidence type="ECO:0000256" key="3">
    <source>
        <dbReference type="ARBA" id="ARBA00022723"/>
    </source>
</evidence>
<evidence type="ECO:0000313" key="12">
    <source>
        <dbReference type="Proteomes" id="UP000574717"/>
    </source>
</evidence>
<dbReference type="CDD" id="cd02980">
    <property type="entry name" value="TRX_Fd_family"/>
    <property type="match status" value="1"/>
</dbReference>
<comment type="similarity">
    <text evidence="1">Belongs to the complex I 51 kDa subunit family.</text>
</comment>
<evidence type="ECO:0000313" key="11">
    <source>
        <dbReference type="Proteomes" id="UP000569018"/>
    </source>
</evidence>
<dbReference type="Gene3D" id="3.40.50.11540">
    <property type="entry name" value="NADH-ubiquinone oxidoreductase 51kDa subunit"/>
    <property type="match status" value="1"/>
</dbReference>
<proteinExistence type="inferred from homology"/>
<keyword evidence="2" id="KW-0004">4Fe-4S</keyword>
<protein>
    <submittedName>
        <fullName evidence="8">NADH-quinone oxidoreductase subunit F</fullName>
    </submittedName>
</protein>
<dbReference type="SMART" id="SM00928">
    <property type="entry name" value="NADH_4Fe-4S"/>
    <property type="match status" value="1"/>
</dbReference>
<accession>A0A6V8PV90</accession>
<dbReference type="GO" id="GO:0010181">
    <property type="term" value="F:FMN binding"/>
    <property type="evidence" value="ECO:0007669"/>
    <property type="project" value="InterPro"/>
</dbReference>
<organism evidence="8 10">
    <name type="scientific">Candidatus Hakubella thermalkaliphila</name>
    <dbReference type="NCBI Taxonomy" id="2754717"/>
    <lineage>
        <taxon>Bacteria</taxon>
        <taxon>Bacillati</taxon>
        <taxon>Actinomycetota</taxon>
        <taxon>Actinomycetota incertae sedis</taxon>
        <taxon>Candidatus Hakubellales</taxon>
        <taxon>Candidatus Hakubellaceae</taxon>
        <taxon>Candidatus Hakubella</taxon>
    </lineage>
</organism>
<dbReference type="EMBL" id="BLRU01000054">
    <property type="protein sequence ID" value="GFP19261.1"/>
    <property type="molecule type" value="Genomic_DNA"/>
</dbReference>
<dbReference type="InterPro" id="IPR019575">
    <property type="entry name" value="Nuop51_4Fe4S-bd"/>
</dbReference>
<dbReference type="EMBL" id="BLSC01000008">
    <property type="protein sequence ID" value="GFP36522.1"/>
    <property type="molecule type" value="Genomic_DNA"/>
</dbReference>
<dbReference type="Gene3D" id="6.10.250.1450">
    <property type="match status" value="1"/>
</dbReference>
<dbReference type="Pfam" id="PF12838">
    <property type="entry name" value="Fer4_7"/>
    <property type="match status" value="1"/>
</dbReference>
<dbReference type="SUPFAM" id="SSF142984">
    <property type="entry name" value="Nqo1 middle domain-like"/>
    <property type="match status" value="1"/>
</dbReference>